<evidence type="ECO:0000256" key="10">
    <source>
        <dbReference type="SAM" id="MobiDB-lite"/>
    </source>
</evidence>
<protein>
    <recommendedName>
        <fullName evidence="2">histidine kinase</fullName>
        <ecNumber evidence="2">2.7.13.3</ecNumber>
    </recommendedName>
</protein>
<dbReference type="CDD" id="cd00082">
    <property type="entry name" value="HisKA"/>
    <property type="match status" value="1"/>
</dbReference>
<evidence type="ECO:0000256" key="4">
    <source>
        <dbReference type="ARBA" id="ARBA00022679"/>
    </source>
</evidence>
<dbReference type="PROSITE" id="PS50109">
    <property type="entry name" value="HIS_KIN"/>
    <property type="match status" value="1"/>
</dbReference>
<evidence type="ECO:0000313" key="15">
    <source>
        <dbReference type="Proteomes" id="UP000076167"/>
    </source>
</evidence>
<keyword evidence="4" id="KW-0808">Transferase</keyword>
<dbReference type="PROSITE" id="PS50112">
    <property type="entry name" value="PAS"/>
    <property type="match status" value="1"/>
</dbReference>
<keyword evidence="3 9" id="KW-0597">Phosphoprotein</keyword>
<dbReference type="SMART" id="SM00387">
    <property type="entry name" value="HATPase_c"/>
    <property type="match status" value="1"/>
</dbReference>
<dbReference type="Pfam" id="PF00512">
    <property type="entry name" value="HisKA"/>
    <property type="match status" value="1"/>
</dbReference>
<dbReference type="SUPFAM" id="SSF47384">
    <property type="entry name" value="Homodimeric domain of signal transducing histidine kinase"/>
    <property type="match status" value="1"/>
</dbReference>
<sequence>MNGPCHMTENRFRILLVEDNPGDAFLVKTLLEETGERFEIEHRSDLASAMALLNDPSPDGQFDVVLLDLTLPDSSGVETIRRIRGCAHSAPVVVLTGHKDEELAFEALQHGAEDYLTKEFPDGRTIRRSIRYAIERSRAEQALKESEERYRKLVELAPELISVLSGEEITYINQQGVAILHGNDSSELVGRSFMEMVHPDSREIMSEYIARYAGGYTGRADFVIICRRGDGENLELEVSAIAFTHEGAPAMLMLAEDVTEKRKIERQLVQTSKLATLGEMAASVAHEMNQPLNVIRMAADTCALQYELEKVQPSFQRERLSLISGQTQRMAEIIRHLQIYSRPDEDDFELFDPMRAVTRAVDMIEHDCRLAGIVVDVVPSAQSCQVLGRQVQLEQVLVNMLTNARDAITENGDDTGGIGGLIRLTAMLDPDQEVLRIAINDNGGGIPEDAIGLIFHPFFTTKDVGKGTGLGLSVSYGIVEGMGGHIDVRNEGDGACFEIVLPATHIGETQGDENDPSDDAPLLPQQEKVPEARSRDLRIMVVDDEIDAMEIIAAYLEAQGFSVSAASDGEDALALAGVVQPDILITDIRMPQMDGNSLVRELRSRNPALPVIVMTGHPGDADRPTEDGDDAPVMVMAKPLDLKELLATLDEISEVVAG</sequence>
<feature type="modified residue" description="4-aspartylphosphate" evidence="9">
    <location>
        <position position="587"/>
    </location>
</feature>
<keyword evidence="7" id="KW-0067">ATP-binding</keyword>
<dbReference type="SUPFAM" id="SSF55874">
    <property type="entry name" value="ATPase domain of HSP90 chaperone/DNA topoisomerase II/histidine kinase"/>
    <property type="match status" value="1"/>
</dbReference>
<evidence type="ECO:0000256" key="1">
    <source>
        <dbReference type="ARBA" id="ARBA00000085"/>
    </source>
</evidence>
<evidence type="ECO:0000256" key="8">
    <source>
        <dbReference type="ARBA" id="ARBA00023012"/>
    </source>
</evidence>
<dbReference type="InterPro" id="IPR001789">
    <property type="entry name" value="Sig_transdc_resp-reg_receiver"/>
</dbReference>
<dbReference type="PANTHER" id="PTHR43065:SF46">
    <property type="entry name" value="C4-DICARBOXYLATE TRANSPORT SENSOR PROTEIN DCTB"/>
    <property type="match status" value="1"/>
</dbReference>
<evidence type="ECO:0000256" key="2">
    <source>
        <dbReference type="ARBA" id="ARBA00012438"/>
    </source>
</evidence>
<keyword evidence="6 14" id="KW-0418">Kinase</keyword>
<evidence type="ECO:0000259" key="13">
    <source>
        <dbReference type="PROSITE" id="PS50112"/>
    </source>
</evidence>
<dbReference type="EC" id="2.7.13.3" evidence="2"/>
<dbReference type="SUPFAM" id="SSF52172">
    <property type="entry name" value="CheY-like"/>
    <property type="match status" value="2"/>
</dbReference>
<dbReference type="EMBL" id="LPXL01000020">
    <property type="protein sequence ID" value="KZD04000.1"/>
    <property type="molecule type" value="Genomic_DNA"/>
</dbReference>
<dbReference type="Gene3D" id="3.30.565.10">
    <property type="entry name" value="Histidine kinase-like ATPase, C-terminal domain"/>
    <property type="match status" value="1"/>
</dbReference>
<dbReference type="SMART" id="SM00448">
    <property type="entry name" value="REC"/>
    <property type="match status" value="2"/>
</dbReference>
<dbReference type="InterPro" id="IPR036097">
    <property type="entry name" value="HisK_dim/P_sf"/>
</dbReference>
<proteinExistence type="predicted"/>
<dbReference type="PRINTS" id="PR00344">
    <property type="entry name" value="BCTRLSENSOR"/>
</dbReference>
<reference evidence="14 15" key="1">
    <citation type="submission" date="2015-12" db="EMBL/GenBank/DDBJ databases">
        <title>Genome sequence of Thalassospira xiamenensis MCCC 1A03005.</title>
        <authorList>
            <person name="Lu L."/>
            <person name="Lai Q."/>
            <person name="Shao Z."/>
            <person name="Qian P."/>
        </authorList>
    </citation>
    <scope>NUCLEOTIDE SEQUENCE [LARGE SCALE GENOMIC DNA]</scope>
    <source>
        <strain evidence="14 15">MCCC 1A03005</strain>
    </source>
</reference>
<keyword evidence="15" id="KW-1185">Reference proteome</keyword>
<feature type="modified residue" description="4-aspartylphosphate" evidence="9">
    <location>
        <position position="68"/>
    </location>
</feature>
<dbReference type="Gene3D" id="3.30.450.20">
    <property type="entry name" value="PAS domain"/>
    <property type="match status" value="1"/>
</dbReference>
<dbReference type="InterPro" id="IPR035965">
    <property type="entry name" value="PAS-like_dom_sf"/>
</dbReference>
<dbReference type="Pfam" id="PF00072">
    <property type="entry name" value="Response_reg"/>
    <property type="match status" value="2"/>
</dbReference>
<feature type="domain" description="Response regulatory" evidence="12">
    <location>
        <begin position="13"/>
        <end position="133"/>
    </location>
</feature>
<feature type="domain" description="Histidine kinase" evidence="11">
    <location>
        <begin position="283"/>
        <end position="505"/>
    </location>
</feature>
<dbReference type="InterPro" id="IPR036890">
    <property type="entry name" value="HATPase_C_sf"/>
</dbReference>
<evidence type="ECO:0000256" key="6">
    <source>
        <dbReference type="ARBA" id="ARBA00022777"/>
    </source>
</evidence>
<dbReference type="Gene3D" id="3.40.50.2300">
    <property type="match status" value="2"/>
</dbReference>
<evidence type="ECO:0000313" key="14">
    <source>
        <dbReference type="EMBL" id="KZD04000.1"/>
    </source>
</evidence>
<accession>A0ABR5Y2H4</accession>
<evidence type="ECO:0000256" key="5">
    <source>
        <dbReference type="ARBA" id="ARBA00022741"/>
    </source>
</evidence>
<comment type="caution">
    <text evidence="14">The sequence shown here is derived from an EMBL/GenBank/DDBJ whole genome shotgun (WGS) entry which is preliminary data.</text>
</comment>
<dbReference type="InterPro" id="IPR005467">
    <property type="entry name" value="His_kinase_dom"/>
</dbReference>
<dbReference type="CDD" id="cd00130">
    <property type="entry name" value="PAS"/>
    <property type="match status" value="1"/>
</dbReference>
<gene>
    <name evidence="14" type="ORF">AUP40_16405</name>
</gene>
<dbReference type="SMART" id="SM00388">
    <property type="entry name" value="HisKA"/>
    <property type="match status" value="1"/>
</dbReference>
<dbReference type="PANTHER" id="PTHR43065">
    <property type="entry name" value="SENSOR HISTIDINE KINASE"/>
    <property type="match status" value="1"/>
</dbReference>
<dbReference type="SMART" id="SM00091">
    <property type="entry name" value="PAS"/>
    <property type="match status" value="1"/>
</dbReference>
<feature type="domain" description="PAS" evidence="13">
    <location>
        <begin position="146"/>
        <end position="216"/>
    </location>
</feature>
<dbReference type="Pfam" id="PF00989">
    <property type="entry name" value="PAS"/>
    <property type="match status" value="1"/>
</dbReference>
<dbReference type="CDD" id="cd00156">
    <property type="entry name" value="REC"/>
    <property type="match status" value="1"/>
</dbReference>
<dbReference type="InterPro" id="IPR000014">
    <property type="entry name" value="PAS"/>
</dbReference>
<feature type="region of interest" description="Disordered" evidence="10">
    <location>
        <begin position="507"/>
        <end position="529"/>
    </location>
</feature>
<dbReference type="SUPFAM" id="SSF55785">
    <property type="entry name" value="PYP-like sensor domain (PAS domain)"/>
    <property type="match status" value="1"/>
</dbReference>
<dbReference type="NCBIfam" id="TIGR00229">
    <property type="entry name" value="sensory_box"/>
    <property type="match status" value="1"/>
</dbReference>
<name>A0ABR5Y2H4_9PROT</name>
<dbReference type="InterPro" id="IPR003594">
    <property type="entry name" value="HATPase_dom"/>
</dbReference>
<feature type="domain" description="Response regulatory" evidence="12">
    <location>
        <begin position="538"/>
        <end position="653"/>
    </location>
</feature>
<keyword evidence="8" id="KW-0902">Two-component regulatory system</keyword>
<comment type="catalytic activity">
    <reaction evidence="1">
        <text>ATP + protein L-histidine = ADP + protein N-phospho-L-histidine.</text>
        <dbReference type="EC" id="2.7.13.3"/>
    </reaction>
</comment>
<dbReference type="Gene3D" id="1.10.287.130">
    <property type="match status" value="1"/>
</dbReference>
<organism evidence="14 15">
    <name type="scientific">Thalassospira xiamenensis</name>
    <dbReference type="NCBI Taxonomy" id="220697"/>
    <lineage>
        <taxon>Bacteria</taxon>
        <taxon>Pseudomonadati</taxon>
        <taxon>Pseudomonadota</taxon>
        <taxon>Alphaproteobacteria</taxon>
        <taxon>Rhodospirillales</taxon>
        <taxon>Thalassospiraceae</taxon>
        <taxon>Thalassospira</taxon>
    </lineage>
</organism>
<dbReference type="InterPro" id="IPR004358">
    <property type="entry name" value="Sig_transdc_His_kin-like_C"/>
</dbReference>
<keyword evidence="5" id="KW-0547">Nucleotide-binding</keyword>
<evidence type="ECO:0000256" key="3">
    <source>
        <dbReference type="ARBA" id="ARBA00022553"/>
    </source>
</evidence>
<evidence type="ECO:0000256" key="7">
    <source>
        <dbReference type="ARBA" id="ARBA00022840"/>
    </source>
</evidence>
<evidence type="ECO:0000259" key="12">
    <source>
        <dbReference type="PROSITE" id="PS50110"/>
    </source>
</evidence>
<evidence type="ECO:0000256" key="9">
    <source>
        <dbReference type="PROSITE-ProRule" id="PRU00169"/>
    </source>
</evidence>
<dbReference type="InterPro" id="IPR003661">
    <property type="entry name" value="HisK_dim/P_dom"/>
</dbReference>
<dbReference type="Pfam" id="PF02518">
    <property type="entry name" value="HATPase_c"/>
    <property type="match status" value="1"/>
</dbReference>
<evidence type="ECO:0000259" key="11">
    <source>
        <dbReference type="PROSITE" id="PS50109"/>
    </source>
</evidence>
<dbReference type="InterPro" id="IPR011006">
    <property type="entry name" value="CheY-like_superfamily"/>
</dbReference>
<dbReference type="InterPro" id="IPR013767">
    <property type="entry name" value="PAS_fold"/>
</dbReference>
<dbReference type="PROSITE" id="PS50110">
    <property type="entry name" value="RESPONSE_REGULATORY"/>
    <property type="match status" value="2"/>
</dbReference>
<dbReference type="GO" id="GO:0016301">
    <property type="term" value="F:kinase activity"/>
    <property type="evidence" value="ECO:0007669"/>
    <property type="project" value="UniProtKB-KW"/>
</dbReference>
<dbReference type="Proteomes" id="UP000076167">
    <property type="component" value="Unassembled WGS sequence"/>
</dbReference>